<dbReference type="Proteomes" id="UP000031980">
    <property type="component" value="Unassembled WGS sequence"/>
</dbReference>
<dbReference type="PANTHER" id="PTHR38478:SF1">
    <property type="entry name" value="ZINC DEPENDENT METALLOPROTEASE DOMAIN LIPOPROTEIN"/>
    <property type="match status" value="1"/>
</dbReference>
<dbReference type="InterPro" id="IPR033413">
    <property type="entry name" value="DUF5117"/>
</dbReference>
<dbReference type="Pfam" id="PF16313">
    <property type="entry name" value="DUF4953"/>
    <property type="match status" value="1"/>
</dbReference>
<feature type="domain" description="DUF5118" evidence="4">
    <location>
        <begin position="44"/>
        <end position="92"/>
    </location>
</feature>
<proteinExistence type="predicted"/>
<dbReference type="Gene3D" id="3.40.390.10">
    <property type="entry name" value="Collagenase (Catalytic Domain)"/>
    <property type="match status" value="1"/>
</dbReference>
<dbReference type="PANTHER" id="PTHR38478">
    <property type="entry name" value="PEPTIDASE M1A AND M12B"/>
    <property type="match status" value="1"/>
</dbReference>
<feature type="signal peptide" evidence="1">
    <location>
        <begin position="1"/>
        <end position="24"/>
    </location>
</feature>
<evidence type="ECO:0000313" key="5">
    <source>
        <dbReference type="EMBL" id="KIO42912.1"/>
    </source>
</evidence>
<dbReference type="InterPro" id="IPR032534">
    <property type="entry name" value="EcxA_zinc-bd"/>
</dbReference>
<evidence type="ECO:0000313" key="6">
    <source>
        <dbReference type="Proteomes" id="UP000031980"/>
    </source>
</evidence>
<dbReference type="CDD" id="cd04276">
    <property type="entry name" value="ZnMc_MMP_like_2"/>
    <property type="match status" value="1"/>
</dbReference>
<name>A0A0C3NA50_9PORP</name>
<dbReference type="InterPro" id="IPR033428">
    <property type="entry name" value="DUF5118"/>
</dbReference>
<protein>
    <recommendedName>
        <fullName evidence="7">DUF5117 domain-containing protein</fullName>
    </recommendedName>
</protein>
<dbReference type="SUPFAM" id="SSF55486">
    <property type="entry name" value="Metalloproteases ('zincins'), catalytic domain"/>
    <property type="match status" value="1"/>
</dbReference>
<evidence type="ECO:0008006" key="7">
    <source>
        <dbReference type="Google" id="ProtNLM"/>
    </source>
</evidence>
<keyword evidence="1" id="KW-0732">Signal</keyword>
<gene>
    <name evidence="5" type="ORF">BA92_13705</name>
</gene>
<evidence type="ECO:0000256" key="1">
    <source>
        <dbReference type="SAM" id="SignalP"/>
    </source>
</evidence>
<evidence type="ECO:0000259" key="3">
    <source>
        <dbReference type="Pfam" id="PF17148"/>
    </source>
</evidence>
<dbReference type="EMBL" id="JPIU01000049">
    <property type="protein sequence ID" value="KIO42912.1"/>
    <property type="molecule type" value="Genomic_DNA"/>
</dbReference>
<dbReference type="GO" id="GO:0008237">
    <property type="term" value="F:metallopeptidase activity"/>
    <property type="evidence" value="ECO:0007669"/>
    <property type="project" value="InterPro"/>
</dbReference>
<dbReference type="Pfam" id="PF17148">
    <property type="entry name" value="DUF5117"/>
    <property type="match status" value="1"/>
</dbReference>
<dbReference type="InterPro" id="IPR024079">
    <property type="entry name" value="MetalloPept_cat_dom_sf"/>
</dbReference>
<evidence type="ECO:0000259" key="4">
    <source>
        <dbReference type="Pfam" id="PF17162"/>
    </source>
</evidence>
<keyword evidence="6" id="KW-1185">Reference proteome</keyword>
<organism evidence="5 6">
    <name type="scientific">Sanguibacteroides justesenii</name>
    <dbReference type="NCBI Taxonomy" id="1547597"/>
    <lineage>
        <taxon>Bacteria</taxon>
        <taxon>Pseudomonadati</taxon>
        <taxon>Bacteroidota</taxon>
        <taxon>Bacteroidia</taxon>
        <taxon>Bacteroidales</taxon>
        <taxon>Porphyromonadaceae</taxon>
        <taxon>Sanguibacteroides</taxon>
    </lineage>
</organism>
<reference evidence="5 6" key="1">
    <citation type="submission" date="2014-07" db="EMBL/GenBank/DDBJ databases">
        <title>Porphyromonadaceae bacterium OUH 308042 = ATCC BAA-2681 = DSM 28342 draft genome.</title>
        <authorList>
            <person name="Sydenham T.V."/>
            <person name="Hasman H."/>
            <person name="Justensen U.S."/>
        </authorList>
    </citation>
    <scope>NUCLEOTIDE SEQUENCE [LARGE SCALE GENOMIC DNA]</scope>
    <source>
        <strain evidence="5 6">OUH 308042</strain>
    </source>
</reference>
<dbReference type="RefSeq" id="WP_052649437.1">
    <property type="nucleotide sequence ID" value="NZ_JPIU01000049.1"/>
</dbReference>
<dbReference type="InterPro" id="IPR034032">
    <property type="entry name" value="Zn_MMP-like_bac"/>
</dbReference>
<accession>A0A0C3NA50</accession>
<feature type="domain" description="DUF5117" evidence="3">
    <location>
        <begin position="109"/>
        <end position="297"/>
    </location>
</feature>
<sequence length="880" mass="100741">MRLKTVIFLASLLLVQSAVIPVYGASRKKKKDNKEEKVEKKKETSYDKLFKGKKCETERGLITLHKMDNKIYFELPLNILGKDMLIGSTVTEITNNGFANVGEKPHDPMHVRFTKMDSTINLRQVVCAYTSEDKNLMERIATSTVPAIIENFEIKAYNTDSTAVVIDMTDFLLSDNGQLNPFSPYAPITWGGAWVEKEFKKGDSQIAKIKAFDDNISVQSSLTYLVSLRDRKFYYWYKEPFTAVMTRTFMLLPEEPMRPRIADPRINIFWQGRSEFSNEGNGMKPLYYANRWRLEPKDEAAYRRGELVEPKKQIVFYIDGAFPEMWKPYMKQAVEVWQKTFEKIGFKNAIVAKDFPTDDPDFDPDNLKYSCIRYSPSPVANAMGPSWTDPRTGEIINASVYVYHNVIKLVQDWRFLHTAAVDPDVRKVILDDDVIGDCIRYVVSHEVGHCLSLMHDMSASAAVPVDSLRSPSFTRKYGTTYSIMDYARNNYVAQPGDKERGVKLTPPELGVYDYFSIAWLYTPLLDAATPKDEVPTLAKWISEKSGDPIYRYGKQQFRTRIDPSSLEEDLGDDAMKAGAYGIKNLKVILAHLNEWVGKDDPEYKYRLNMYNEVLYQYFRYLNNVLMNIGGIYINERYDGDALPSYAPVAKEKQKRAVRFLLAQLKDMDWLDAKEMQEGYPLRGNIASYIQDEMFFALIQQTANVMVCASKTFDNPYTAEEYMKDIYDFVWAPTRQGKTLSQLEKNLQVGLLSTIMGKAGIATVQKATPFALTTNMIRIPEFVKEQSRATYGILSEEFVGMYTNRKTEAPEISERLIEKAEQMGFGSFLGITAPYVATDHIYFDTLKKTLALLKSKAGTGSTDTKQHYKLLIYKIEKALEK</sequence>
<feature type="domain" description="EcxA zinc-binding" evidence="2">
    <location>
        <begin position="431"/>
        <end position="734"/>
    </location>
</feature>
<evidence type="ECO:0000259" key="2">
    <source>
        <dbReference type="Pfam" id="PF16313"/>
    </source>
</evidence>
<dbReference type="AlphaFoldDB" id="A0A0C3NA50"/>
<feature type="chain" id="PRO_5002176216" description="DUF5117 domain-containing protein" evidence="1">
    <location>
        <begin position="25"/>
        <end position="880"/>
    </location>
</feature>
<comment type="caution">
    <text evidence="5">The sequence shown here is derived from an EMBL/GenBank/DDBJ whole genome shotgun (WGS) entry which is preliminary data.</text>
</comment>
<dbReference type="Pfam" id="PF17162">
    <property type="entry name" value="DUF5118"/>
    <property type="match status" value="1"/>
</dbReference>